<organism evidence="1 2">
    <name type="scientific">Solimonas fluminis</name>
    <dbReference type="NCBI Taxonomy" id="2086571"/>
    <lineage>
        <taxon>Bacteria</taxon>
        <taxon>Pseudomonadati</taxon>
        <taxon>Pseudomonadota</taxon>
        <taxon>Gammaproteobacteria</taxon>
        <taxon>Nevskiales</taxon>
        <taxon>Nevskiaceae</taxon>
        <taxon>Solimonas</taxon>
    </lineage>
</organism>
<dbReference type="InterPro" id="IPR007709">
    <property type="entry name" value="N-FG_amidohydro"/>
</dbReference>
<evidence type="ECO:0000313" key="1">
    <source>
        <dbReference type="EMBL" id="PPE75141.1"/>
    </source>
</evidence>
<dbReference type="SUPFAM" id="SSF53187">
    <property type="entry name" value="Zn-dependent exopeptidases"/>
    <property type="match status" value="1"/>
</dbReference>
<dbReference type="AlphaFoldDB" id="A0A2S5TJK3"/>
<dbReference type="EMBL" id="PSNW01000002">
    <property type="protein sequence ID" value="PPE75141.1"/>
    <property type="molecule type" value="Genomic_DNA"/>
</dbReference>
<comment type="caution">
    <text evidence="1">The sequence shown here is derived from an EMBL/GenBank/DDBJ whole genome shotgun (WGS) entry which is preliminary data.</text>
</comment>
<name>A0A2S5TJK3_9GAMM</name>
<sequence length="273" mass="29862">MRSETPGLLTQGDPRPLQVIGSTAEGSFLLLCDHAGFSVPRRLAGLGLRAKDLERHIGWDIGAAEVARRLAELLQAPLILQPYSRLVIDCNRPLRSAESIVETSDGCAIPGNWRMRREEASMRAQEIFHPYHDRIGSALDERRRLGLPTLLVSLHSFTPMLHGVARPWHVGLLSRQDARAAEALAASLQSDKGIVLGCNEPYALGDETDYSIPQHAERRGLPHVLIEIRQDLIADTAGQQQWAARLAQGLLPLADRFPLLPTGAGNAGAHSRS</sequence>
<dbReference type="OrthoDB" id="9815326at2"/>
<evidence type="ECO:0000313" key="2">
    <source>
        <dbReference type="Proteomes" id="UP000238220"/>
    </source>
</evidence>
<proteinExistence type="predicted"/>
<keyword evidence="2" id="KW-1185">Reference proteome</keyword>
<keyword evidence="1" id="KW-0378">Hydrolase</keyword>
<dbReference type="Proteomes" id="UP000238220">
    <property type="component" value="Unassembled WGS sequence"/>
</dbReference>
<dbReference type="InterPro" id="IPR011227">
    <property type="entry name" value="UCP029730"/>
</dbReference>
<dbReference type="RefSeq" id="WP_104229367.1">
    <property type="nucleotide sequence ID" value="NZ_PSNW01000002.1"/>
</dbReference>
<gene>
    <name evidence="1" type="ORF">C3942_05545</name>
</gene>
<protein>
    <submittedName>
        <fullName evidence="1">N-formylglutamate amidohydrolase</fullName>
    </submittedName>
</protein>
<accession>A0A2S5TJK3</accession>
<dbReference type="PIRSF" id="PIRSF029730">
    <property type="entry name" value="UCP029730"/>
    <property type="match status" value="1"/>
</dbReference>
<dbReference type="Gene3D" id="3.40.630.40">
    <property type="entry name" value="Zn-dependent exopeptidases"/>
    <property type="match status" value="1"/>
</dbReference>
<reference evidence="1 2" key="1">
    <citation type="submission" date="2018-02" db="EMBL/GenBank/DDBJ databases">
        <title>Genome sequencing of Solimonas sp. HR-BB.</title>
        <authorList>
            <person name="Lee Y."/>
            <person name="Jeon C.O."/>
        </authorList>
    </citation>
    <scope>NUCLEOTIDE SEQUENCE [LARGE SCALE GENOMIC DNA]</scope>
    <source>
        <strain evidence="1 2">HR-BB</strain>
    </source>
</reference>
<dbReference type="Pfam" id="PF05013">
    <property type="entry name" value="FGase"/>
    <property type="match status" value="1"/>
</dbReference>
<dbReference type="GO" id="GO:0016787">
    <property type="term" value="F:hydrolase activity"/>
    <property type="evidence" value="ECO:0007669"/>
    <property type="project" value="UniProtKB-KW"/>
</dbReference>